<dbReference type="EMBL" id="PCWN01000009">
    <property type="protein sequence ID" value="PIR03714.1"/>
    <property type="molecule type" value="Genomic_DNA"/>
</dbReference>
<gene>
    <name evidence="3" type="ORF">COV59_04555</name>
</gene>
<dbReference type="InterPro" id="IPR043993">
    <property type="entry name" value="T4SS_pilin"/>
</dbReference>
<evidence type="ECO:0000256" key="2">
    <source>
        <dbReference type="SAM" id="SignalP"/>
    </source>
</evidence>
<dbReference type="Proteomes" id="UP000229600">
    <property type="component" value="Unassembled WGS sequence"/>
</dbReference>
<organism evidence="3 4">
    <name type="scientific">Candidatus Magasanikbacteria bacterium CG11_big_fil_rev_8_21_14_0_20_39_34</name>
    <dbReference type="NCBI Taxonomy" id="1974653"/>
    <lineage>
        <taxon>Bacteria</taxon>
        <taxon>Candidatus Magasanikiibacteriota</taxon>
    </lineage>
</organism>
<keyword evidence="2" id="KW-0732">Signal</keyword>
<dbReference type="AlphaFoldDB" id="A0A2H0N495"/>
<feature type="signal peptide" evidence="2">
    <location>
        <begin position="1"/>
        <end position="33"/>
    </location>
</feature>
<comment type="caution">
    <text evidence="3">The sequence shown here is derived from an EMBL/GenBank/DDBJ whole genome shotgun (WGS) entry which is preliminary data.</text>
</comment>
<keyword evidence="1" id="KW-0812">Transmembrane</keyword>
<evidence type="ECO:0000256" key="1">
    <source>
        <dbReference type="SAM" id="Phobius"/>
    </source>
</evidence>
<keyword evidence="1" id="KW-0472">Membrane</keyword>
<sequence>MQVLKKLAKSKALLTVAAAFVMGVAFVPSIALADEAQDTFGIGYASATSLGDRDVRVTISSIINVALSLLGIVALVIILAGGFKWMTAGGNDEKVTEARKLMISGVIGLAIILSAYAIAKFVLQQLSRATASGDAGDAGIEATGTAVEADLAG</sequence>
<reference evidence="3 4" key="1">
    <citation type="submission" date="2017-09" db="EMBL/GenBank/DDBJ databases">
        <title>Depth-based differentiation of microbial function through sediment-hosted aquifers and enrichment of novel symbionts in the deep terrestrial subsurface.</title>
        <authorList>
            <person name="Probst A.J."/>
            <person name="Ladd B."/>
            <person name="Jarett J.K."/>
            <person name="Geller-Mcgrath D.E."/>
            <person name="Sieber C.M."/>
            <person name="Emerson J.B."/>
            <person name="Anantharaman K."/>
            <person name="Thomas B.C."/>
            <person name="Malmstrom R."/>
            <person name="Stieglmeier M."/>
            <person name="Klingl A."/>
            <person name="Woyke T."/>
            <person name="Ryan C.M."/>
            <person name="Banfield J.F."/>
        </authorList>
    </citation>
    <scope>NUCLEOTIDE SEQUENCE [LARGE SCALE GENOMIC DNA]</scope>
    <source>
        <strain evidence="3">CG11_big_fil_rev_8_21_14_0_20_39_34</strain>
    </source>
</reference>
<protein>
    <submittedName>
        <fullName evidence="3">Uncharacterized protein</fullName>
    </submittedName>
</protein>
<feature type="chain" id="PRO_5013964051" evidence="2">
    <location>
        <begin position="34"/>
        <end position="153"/>
    </location>
</feature>
<evidence type="ECO:0000313" key="4">
    <source>
        <dbReference type="Proteomes" id="UP000229600"/>
    </source>
</evidence>
<feature type="transmembrane region" description="Helical" evidence="1">
    <location>
        <begin position="57"/>
        <end position="80"/>
    </location>
</feature>
<accession>A0A2H0N495</accession>
<name>A0A2H0N495_9BACT</name>
<dbReference type="Pfam" id="PF18895">
    <property type="entry name" value="T4SS_pilin"/>
    <property type="match status" value="1"/>
</dbReference>
<keyword evidence="1" id="KW-1133">Transmembrane helix</keyword>
<feature type="transmembrane region" description="Helical" evidence="1">
    <location>
        <begin position="101"/>
        <end position="119"/>
    </location>
</feature>
<evidence type="ECO:0000313" key="3">
    <source>
        <dbReference type="EMBL" id="PIR03714.1"/>
    </source>
</evidence>
<proteinExistence type="predicted"/>